<evidence type="ECO:0000313" key="4">
    <source>
        <dbReference type="Proteomes" id="UP000654471"/>
    </source>
</evidence>
<evidence type="ECO:0000256" key="2">
    <source>
        <dbReference type="ARBA" id="ARBA00023002"/>
    </source>
</evidence>
<comment type="caution">
    <text evidence="3">The sequence shown here is derived from an EMBL/GenBank/DDBJ whole genome shotgun (WGS) entry which is preliminary data.</text>
</comment>
<protein>
    <recommendedName>
        <fullName evidence="5">SDR family NAD(P)-dependent oxidoreductase</fullName>
    </recommendedName>
</protein>
<organism evidence="3 4">
    <name type="scientific">Streptomyces albospinus</name>
    <dbReference type="NCBI Taxonomy" id="285515"/>
    <lineage>
        <taxon>Bacteria</taxon>
        <taxon>Bacillati</taxon>
        <taxon>Actinomycetota</taxon>
        <taxon>Actinomycetes</taxon>
        <taxon>Kitasatosporales</taxon>
        <taxon>Streptomycetaceae</taxon>
        <taxon>Streptomyces</taxon>
    </lineage>
</organism>
<evidence type="ECO:0008006" key="5">
    <source>
        <dbReference type="Google" id="ProtNLM"/>
    </source>
</evidence>
<reference evidence="4" key="1">
    <citation type="journal article" date="2019" name="Int. J. Syst. Evol. Microbiol.">
        <title>The Global Catalogue of Microorganisms (GCM) 10K type strain sequencing project: providing services to taxonomists for standard genome sequencing and annotation.</title>
        <authorList>
            <consortium name="The Broad Institute Genomics Platform"/>
            <consortium name="The Broad Institute Genome Sequencing Center for Infectious Disease"/>
            <person name="Wu L."/>
            <person name="Ma J."/>
        </authorList>
    </citation>
    <scope>NUCLEOTIDE SEQUENCE [LARGE SCALE GENOMIC DNA]</scope>
    <source>
        <strain evidence="4">JCM 3399</strain>
    </source>
</reference>
<sequence>MTKQQHPRPLAGRTAVITGAASGIGAATAQRLAADGARVALLARRVDRLEDLAQKIAKDGGEALAAAVDVTDSASLDSGARQVTKTYGTVDLVVAAAGVMTNKRVLEADPDNWWREIDTNFQGVLRTVHAFLPSLVSAAEAGGPADLLAISSVAGRVPFPGASV</sequence>
<comment type="similarity">
    <text evidence="1">Belongs to the short-chain dehydrogenases/reductases (SDR) family.</text>
</comment>
<gene>
    <name evidence="3" type="ORF">GCM10010211_84560</name>
</gene>
<dbReference type="Pfam" id="PF00106">
    <property type="entry name" value="adh_short"/>
    <property type="match status" value="1"/>
</dbReference>
<keyword evidence="4" id="KW-1185">Reference proteome</keyword>
<dbReference type="EMBL" id="BMRP01000097">
    <property type="protein sequence ID" value="GGV04469.1"/>
    <property type="molecule type" value="Genomic_DNA"/>
</dbReference>
<dbReference type="PANTHER" id="PTHR44196:SF1">
    <property type="entry name" value="DEHYDROGENASE_REDUCTASE SDR FAMILY MEMBER 7B"/>
    <property type="match status" value="1"/>
</dbReference>
<dbReference type="Proteomes" id="UP000654471">
    <property type="component" value="Unassembled WGS sequence"/>
</dbReference>
<dbReference type="PANTHER" id="PTHR44196">
    <property type="entry name" value="DEHYDROGENASE/REDUCTASE SDR FAMILY MEMBER 7B"/>
    <property type="match status" value="1"/>
</dbReference>
<proteinExistence type="inferred from homology"/>
<dbReference type="Gene3D" id="3.40.50.720">
    <property type="entry name" value="NAD(P)-binding Rossmann-like Domain"/>
    <property type="match status" value="1"/>
</dbReference>
<dbReference type="InterPro" id="IPR036291">
    <property type="entry name" value="NAD(P)-bd_dom_sf"/>
</dbReference>
<dbReference type="InterPro" id="IPR002347">
    <property type="entry name" value="SDR_fam"/>
</dbReference>
<evidence type="ECO:0000256" key="1">
    <source>
        <dbReference type="ARBA" id="ARBA00006484"/>
    </source>
</evidence>
<evidence type="ECO:0000313" key="3">
    <source>
        <dbReference type="EMBL" id="GGV04469.1"/>
    </source>
</evidence>
<keyword evidence="2" id="KW-0560">Oxidoreductase</keyword>
<dbReference type="SUPFAM" id="SSF51735">
    <property type="entry name" value="NAD(P)-binding Rossmann-fold domains"/>
    <property type="match status" value="1"/>
</dbReference>
<name>A0ABQ2VP64_9ACTN</name>
<accession>A0ABQ2VP64</accession>
<dbReference type="PRINTS" id="PR00081">
    <property type="entry name" value="GDHRDH"/>
</dbReference>